<protein>
    <submittedName>
        <fullName evidence="1">Deoxynucleoside monophosphate kinase</fullName>
    </submittedName>
</protein>
<sequence>MTDLIVGLSGYARSGKNEAANALVERGWRQAAYADKLRDFLYAVNPLIPGHYGAGSLRLRRLVDQTGWDYAKTAYPEVRSLLQRTGTEAGRRVLGDDVWVEALFASHRDAPGLVVTDVRFPNEAEAIAKRNGVMIRVERPGVGPTKDKYGRAHISETALDDWPFDHVLINDGSVDDLHAKLYGVAELVQV</sequence>
<evidence type="ECO:0000313" key="1">
    <source>
        <dbReference type="EMBL" id="QPB09664.1"/>
    </source>
</evidence>
<proteinExistence type="predicted"/>
<dbReference type="Pfam" id="PF21448">
    <property type="entry name" value="DNMK"/>
    <property type="match status" value="1"/>
</dbReference>
<dbReference type="EMBL" id="MT701594">
    <property type="protein sequence ID" value="QPB09664.1"/>
    <property type="molecule type" value="Genomic_DNA"/>
</dbReference>
<accession>A0A873WVM2</accession>
<dbReference type="Gene3D" id="3.40.50.300">
    <property type="entry name" value="P-loop containing nucleotide triphosphate hydrolases"/>
    <property type="match status" value="1"/>
</dbReference>
<dbReference type="SUPFAM" id="SSF52540">
    <property type="entry name" value="P-loop containing nucleoside triphosphate hydrolases"/>
    <property type="match status" value="1"/>
</dbReference>
<dbReference type="GO" id="GO:0016301">
    <property type="term" value="F:kinase activity"/>
    <property type="evidence" value="ECO:0007669"/>
    <property type="project" value="UniProtKB-KW"/>
</dbReference>
<dbReference type="Proteomes" id="UP000662797">
    <property type="component" value="Segment"/>
</dbReference>
<reference evidence="1" key="1">
    <citation type="submission" date="2020-07" db="EMBL/GenBank/DDBJ databases">
        <title>Complete genome sequence of Streptomyces phage Spernnie.</title>
        <authorList>
            <person name="Tate N.B."/>
            <person name="Melbern L."/>
            <person name="Clark J.D."/>
            <person name="Hernandez I."/>
            <person name="Liu M."/>
            <person name="Burrowes B.H."/>
        </authorList>
    </citation>
    <scope>NUCLEOTIDE SEQUENCE</scope>
</reference>
<keyword evidence="1" id="KW-0808">Transferase</keyword>
<organism evidence="1 2">
    <name type="scientific">Streptomyces phage Spernnie</name>
    <dbReference type="NCBI Taxonomy" id="2767588"/>
    <lineage>
        <taxon>Viruses</taxon>
        <taxon>Duplodnaviria</taxon>
        <taxon>Heunggongvirae</taxon>
        <taxon>Uroviricota</taxon>
        <taxon>Caudoviricetes</taxon>
        <taxon>Arquatrovirinae</taxon>
        <taxon>Sentinelvirus</taxon>
        <taxon>Sentinelvirus spernnie</taxon>
    </lineage>
</organism>
<evidence type="ECO:0000313" key="2">
    <source>
        <dbReference type="Proteomes" id="UP000662797"/>
    </source>
</evidence>
<name>A0A873WVM2_9CAUD</name>
<dbReference type="InterPro" id="IPR048444">
    <property type="entry name" value="DNMK"/>
</dbReference>
<gene>
    <name evidence="1" type="ORF">CPT_Spernnie_060</name>
</gene>
<keyword evidence="1" id="KW-0418">Kinase</keyword>
<keyword evidence="2" id="KW-1185">Reference proteome</keyword>
<dbReference type="InterPro" id="IPR027417">
    <property type="entry name" value="P-loop_NTPase"/>
</dbReference>